<dbReference type="GO" id="GO:0016757">
    <property type="term" value="F:glycosyltransferase activity"/>
    <property type="evidence" value="ECO:0007669"/>
    <property type="project" value="UniProtKB-KW"/>
</dbReference>
<evidence type="ECO:0000259" key="16">
    <source>
        <dbReference type="Pfam" id="PF00905"/>
    </source>
</evidence>
<keyword evidence="7 15" id="KW-0812">Transmembrane</keyword>
<evidence type="ECO:0000256" key="13">
    <source>
        <dbReference type="ARBA" id="ARBA00034000"/>
    </source>
</evidence>
<evidence type="ECO:0000256" key="9">
    <source>
        <dbReference type="ARBA" id="ARBA00022984"/>
    </source>
</evidence>
<evidence type="ECO:0000256" key="10">
    <source>
        <dbReference type="ARBA" id="ARBA00022989"/>
    </source>
</evidence>
<dbReference type="GO" id="GO:0008360">
    <property type="term" value="P:regulation of cell shape"/>
    <property type="evidence" value="ECO:0007669"/>
    <property type="project" value="UniProtKB-KW"/>
</dbReference>
<evidence type="ECO:0000256" key="5">
    <source>
        <dbReference type="ARBA" id="ARBA00012448"/>
    </source>
</evidence>
<evidence type="ECO:0000256" key="3">
    <source>
        <dbReference type="ARBA" id="ARBA00004752"/>
    </source>
</evidence>
<feature type="transmembrane region" description="Helical" evidence="15">
    <location>
        <begin position="12"/>
        <end position="35"/>
    </location>
</feature>
<dbReference type="EMBL" id="CP012502">
    <property type="protein sequence ID" value="AOM82625.1"/>
    <property type="molecule type" value="Genomic_DNA"/>
</dbReference>
<dbReference type="RefSeq" id="WP_069364694.1">
    <property type="nucleotide sequence ID" value="NZ_CP012502.1"/>
</dbReference>
<accession>A0A1D7QUH2</accession>
<dbReference type="InterPro" id="IPR012338">
    <property type="entry name" value="Beta-lactam/transpept-like"/>
</dbReference>
<evidence type="ECO:0000256" key="15">
    <source>
        <dbReference type="SAM" id="Phobius"/>
    </source>
</evidence>
<evidence type="ECO:0000256" key="8">
    <source>
        <dbReference type="ARBA" id="ARBA00022960"/>
    </source>
</evidence>
<keyword evidence="12" id="KW-0961">Cell wall biogenesis/degradation</keyword>
<evidence type="ECO:0000256" key="7">
    <source>
        <dbReference type="ARBA" id="ARBA00022692"/>
    </source>
</evidence>
<dbReference type="SUPFAM" id="SSF56601">
    <property type="entry name" value="beta-lactamase/transpeptidase-like"/>
    <property type="match status" value="1"/>
</dbReference>
<evidence type="ECO:0000313" key="19">
    <source>
        <dbReference type="Proteomes" id="UP000094463"/>
    </source>
</evidence>
<keyword evidence="10 15" id="KW-1133">Transmembrane helix</keyword>
<dbReference type="GO" id="GO:0009002">
    <property type="term" value="F:serine-type D-Ala-D-Ala carboxypeptidase activity"/>
    <property type="evidence" value="ECO:0007669"/>
    <property type="project" value="UniProtKB-EC"/>
</dbReference>
<proteinExistence type="inferred from homology"/>
<name>A0A1D7QUH2_9BACI</name>
<keyword evidence="6" id="KW-1003">Cell membrane</keyword>
<dbReference type="InterPro" id="IPR036138">
    <property type="entry name" value="PBP_dimer_sf"/>
</dbReference>
<keyword evidence="11 15" id="KW-0472">Membrane</keyword>
<protein>
    <recommendedName>
        <fullName evidence="5">serine-type D-Ala-D-Ala carboxypeptidase</fullName>
        <ecNumber evidence="5">3.4.16.4</ecNumber>
    </recommendedName>
</protein>
<dbReference type="GO" id="GO:0009252">
    <property type="term" value="P:peptidoglycan biosynthetic process"/>
    <property type="evidence" value="ECO:0007669"/>
    <property type="project" value="UniProtKB-UniPathway"/>
</dbReference>
<evidence type="ECO:0000256" key="6">
    <source>
        <dbReference type="ARBA" id="ARBA00022475"/>
    </source>
</evidence>
<dbReference type="GO" id="GO:0005886">
    <property type="term" value="C:plasma membrane"/>
    <property type="evidence" value="ECO:0007669"/>
    <property type="project" value="UniProtKB-SubCell"/>
</dbReference>
<feature type="domain" description="Penicillin-binding protein transpeptidase" evidence="16">
    <location>
        <begin position="339"/>
        <end position="648"/>
    </location>
</feature>
<keyword evidence="19" id="KW-1185">Reference proteome</keyword>
<dbReference type="EC" id="3.4.16.4" evidence="5"/>
<keyword evidence="18" id="KW-0131">Cell cycle</keyword>
<dbReference type="STRING" id="632773.BBEV_1260"/>
<dbReference type="InterPro" id="IPR005311">
    <property type="entry name" value="PBP_dimer"/>
</dbReference>
<evidence type="ECO:0000256" key="1">
    <source>
        <dbReference type="ARBA" id="ARBA00004167"/>
    </source>
</evidence>
<dbReference type="GO" id="GO:0051301">
    <property type="term" value="P:cell division"/>
    <property type="evidence" value="ECO:0007669"/>
    <property type="project" value="UniProtKB-KW"/>
</dbReference>
<dbReference type="GO" id="GO:0071972">
    <property type="term" value="F:peptidoglycan L,D-transpeptidase activity"/>
    <property type="evidence" value="ECO:0007669"/>
    <property type="project" value="TreeGrafter"/>
</dbReference>
<comment type="similarity">
    <text evidence="4">Belongs to the transpeptidase family.</text>
</comment>
<dbReference type="SUPFAM" id="SSF56519">
    <property type="entry name" value="Penicillin binding protein dimerisation domain"/>
    <property type="match status" value="1"/>
</dbReference>
<sequence>MPKQKRTKPHIPLRLNILFFMVFILFSSLILRLGVVQIVQGEEFQEVVERTSSDVTPVEAPRGLIYDRYGNLLVGNEHVHTVTFTNRHTSAAEMLEISQRLSELIDVDADDIFESRYEQERKDFWSVLYDEKFEELLPLSEAQERDLTDGEVYHERIDAVSEEHLEMISDEEWESFAIWRDLRRGMNNVPHKLTSVSHEEAARIMEHMENLTGIDVIRDSKRIYTYGSHLRSIMGNVGSIRSENLERMLSQGYERTDQVGNTFLEAHYEAVLRGRPGTIETFTNRDGEQVQPPEVTEGSRGNDLILSFDLELQQQIEDIIDDITSERSGSYVGEPDAHIVMMEPETGDVLAMYGSGNTASPMQSSYEMGSSVKGATLITGFSNGLIRPGEVIIDRPTNLGADGGGSISSVVNMGPINDLEALERSSNVYMSTVAMRLAGFTPGVSTSWENWQFGFSWLRDHFGEFGLGTSTGIDLPGESTGITGPITPEPGNMVFLTYGQYDTYTPLQLAQYTGTIVNDGVRVAPRVVTEIREASNQTGDIGAISQIREPKVMNIIDTDPSYFNRVKEGFNRVVTGERGTARAYFQNRDYTLGAKTGTAQSFFEGQNVNNQTFVAFAPYDDPEVVVSVVVPFVSTEDGNAGIANTLAEAALDAYFDLKENRKGPEVPDNGSADAEE</sequence>
<evidence type="ECO:0000256" key="2">
    <source>
        <dbReference type="ARBA" id="ARBA00004236"/>
    </source>
</evidence>
<evidence type="ECO:0000256" key="11">
    <source>
        <dbReference type="ARBA" id="ARBA00023136"/>
    </source>
</evidence>
<dbReference type="UniPathway" id="UPA00219"/>
<dbReference type="OrthoDB" id="9770103at2"/>
<keyword evidence="18" id="KW-0132">Cell division</keyword>
<dbReference type="Proteomes" id="UP000094463">
    <property type="component" value="Chromosome"/>
</dbReference>
<evidence type="ECO:0000256" key="4">
    <source>
        <dbReference type="ARBA" id="ARBA00007171"/>
    </source>
</evidence>
<dbReference type="InterPro" id="IPR050515">
    <property type="entry name" value="Beta-lactam/transpept"/>
</dbReference>
<feature type="domain" description="Penicillin-binding protein dimerisation" evidence="17">
    <location>
        <begin position="58"/>
        <end position="290"/>
    </location>
</feature>
<dbReference type="KEGG" id="bbev:BBEV_1260"/>
<dbReference type="AlphaFoldDB" id="A0A1D7QUH2"/>
<dbReference type="GO" id="GO:0071555">
    <property type="term" value="P:cell wall organization"/>
    <property type="evidence" value="ECO:0007669"/>
    <property type="project" value="UniProtKB-KW"/>
</dbReference>
<comment type="pathway">
    <text evidence="3">Cell wall biogenesis; peptidoglycan biosynthesis.</text>
</comment>
<keyword evidence="9" id="KW-0573">Peptidoglycan synthesis</keyword>
<keyword evidence="18" id="KW-0808">Transferase</keyword>
<evidence type="ECO:0000259" key="17">
    <source>
        <dbReference type="Pfam" id="PF03717"/>
    </source>
</evidence>
<dbReference type="GO" id="GO:0008658">
    <property type="term" value="F:penicillin binding"/>
    <property type="evidence" value="ECO:0007669"/>
    <property type="project" value="InterPro"/>
</dbReference>
<dbReference type="Gene3D" id="3.40.710.10">
    <property type="entry name" value="DD-peptidase/beta-lactamase superfamily"/>
    <property type="match status" value="1"/>
</dbReference>
<gene>
    <name evidence="18" type="ORF">BBEV_1260</name>
</gene>
<dbReference type="InterPro" id="IPR001460">
    <property type="entry name" value="PCN-bd_Tpept"/>
</dbReference>
<dbReference type="Gene3D" id="3.90.1310.10">
    <property type="entry name" value="Penicillin-binding protein 2a (Domain 2)"/>
    <property type="match status" value="1"/>
</dbReference>
<organism evidence="18 19">
    <name type="scientific">Salisediminibacterium beveridgei</name>
    <dbReference type="NCBI Taxonomy" id="632773"/>
    <lineage>
        <taxon>Bacteria</taxon>
        <taxon>Bacillati</taxon>
        <taxon>Bacillota</taxon>
        <taxon>Bacilli</taxon>
        <taxon>Bacillales</taxon>
        <taxon>Bacillaceae</taxon>
        <taxon>Salisediminibacterium</taxon>
    </lineage>
</organism>
<dbReference type="Pfam" id="PF03717">
    <property type="entry name" value="PBP_dimer"/>
    <property type="match status" value="1"/>
</dbReference>
<dbReference type="PANTHER" id="PTHR30627:SF2">
    <property type="entry name" value="PEPTIDOGLYCAN D,D-TRANSPEPTIDASE MRDA"/>
    <property type="match status" value="1"/>
</dbReference>
<evidence type="ECO:0000256" key="14">
    <source>
        <dbReference type="SAM" id="MobiDB-lite"/>
    </source>
</evidence>
<evidence type="ECO:0000313" key="18">
    <source>
        <dbReference type="EMBL" id="AOM82625.1"/>
    </source>
</evidence>
<comment type="catalytic activity">
    <reaction evidence="13">
        <text>Preferential cleavage: (Ac)2-L-Lys-D-Ala-|-D-Ala. Also transpeptidation of peptidyl-alanyl moieties that are N-acyl substituents of D-alanine.</text>
        <dbReference type="EC" id="3.4.16.4"/>
    </reaction>
</comment>
<dbReference type="Gene3D" id="1.10.10.1230">
    <property type="entry name" value="Penicillin-binding protein, N-terminal non-catalytic domain, head sub-domain"/>
    <property type="match status" value="1"/>
</dbReference>
<feature type="region of interest" description="Disordered" evidence="14">
    <location>
        <begin position="279"/>
        <end position="300"/>
    </location>
</feature>
<reference evidence="18 19" key="1">
    <citation type="submission" date="2015-08" db="EMBL/GenBank/DDBJ databases">
        <title>The complete genome sequence of Bacillus beveridgei MLTeJB.</title>
        <authorList>
            <person name="Hanson T.E."/>
            <person name="Mesa C."/>
            <person name="Basesman S.M."/>
            <person name="Oremland R.S."/>
        </authorList>
    </citation>
    <scope>NUCLEOTIDE SEQUENCE [LARGE SCALE GENOMIC DNA]</scope>
    <source>
        <strain evidence="18 19">MLTeJB</strain>
    </source>
</reference>
<dbReference type="PATRIC" id="fig|632773.3.peg.1332"/>
<keyword evidence="18" id="KW-0328">Glycosyltransferase</keyword>
<comment type="subcellular location">
    <subcellularLocation>
        <location evidence="2">Cell membrane</location>
    </subcellularLocation>
    <subcellularLocation>
        <location evidence="1">Membrane</location>
        <topology evidence="1">Single-pass membrane protein</topology>
    </subcellularLocation>
</comment>
<evidence type="ECO:0000256" key="12">
    <source>
        <dbReference type="ARBA" id="ARBA00023316"/>
    </source>
</evidence>
<keyword evidence="8" id="KW-0133">Cell shape</keyword>
<dbReference type="Pfam" id="PF00905">
    <property type="entry name" value="Transpeptidase"/>
    <property type="match status" value="1"/>
</dbReference>
<dbReference type="PANTHER" id="PTHR30627">
    <property type="entry name" value="PEPTIDOGLYCAN D,D-TRANSPEPTIDASE"/>
    <property type="match status" value="1"/>
</dbReference>